<organism evidence="1 2">
    <name type="scientific">Phaeocystidibacter marisrubri</name>
    <dbReference type="NCBI Taxonomy" id="1577780"/>
    <lineage>
        <taxon>Bacteria</taxon>
        <taxon>Pseudomonadati</taxon>
        <taxon>Bacteroidota</taxon>
        <taxon>Flavobacteriia</taxon>
        <taxon>Flavobacteriales</taxon>
        <taxon>Phaeocystidibacteraceae</taxon>
        <taxon>Phaeocystidibacter</taxon>
    </lineage>
</organism>
<dbReference type="RefSeq" id="WP_151694033.1">
    <property type="nucleotide sequence ID" value="NZ_BMGX01000001.1"/>
</dbReference>
<dbReference type="EMBL" id="WBVQ01000002">
    <property type="protein sequence ID" value="KAB2816605.1"/>
    <property type="molecule type" value="Genomic_DNA"/>
</dbReference>
<evidence type="ECO:0000313" key="2">
    <source>
        <dbReference type="Proteomes" id="UP000484164"/>
    </source>
</evidence>
<protein>
    <submittedName>
        <fullName evidence="1">Uncharacterized protein</fullName>
    </submittedName>
</protein>
<comment type="caution">
    <text evidence="1">The sequence shown here is derived from an EMBL/GenBank/DDBJ whole genome shotgun (WGS) entry which is preliminary data.</text>
</comment>
<dbReference type="AlphaFoldDB" id="A0A6L3ZFF6"/>
<name>A0A6L3ZFF6_9FLAO</name>
<keyword evidence="2" id="KW-1185">Reference proteome</keyword>
<dbReference type="Proteomes" id="UP000484164">
    <property type="component" value="Unassembled WGS sequence"/>
</dbReference>
<sequence>MVVGALFSIVMIYLKNEEVQIGKIGYVCSDNHGRVPTMSRIGDGSDVKNYEAFLDQEVEIMNYSSASLANGTSVLIIDTISELSLIKVIDQNDLSPQGRRRDKIHFVHNSMVFLKPCEAHPFSPPTNEKEEFDR</sequence>
<evidence type="ECO:0000313" key="1">
    <source>
        <dbReference type="EMBL" id="KAB2816605.1"/>
    </source>
</evidence>
<accession>A0A6L3ZFF6</accession>
<gene>
    <name evidence="1" type="ORF">F8C82_13060</name>
</gene>
<proteinExistence type="predicted"/>
<reference evidence="1 2" key="1">
    <citation type="submission" date="2019-10" db="EMBL/GenBank/DDBJ databases">
        <title>Genome sequence of Phaeocystidibacter marisrubri JCM30614 (type strain).</title>
        <authorList>
            <person name="Bowman J.P."/>
        </authorList>
    </citation>
    <scope>NUCLEOTIDE SEQUENCE [LARGE SCALE GENOMIC DNA]</scope>
    <source>
        <strain evidence="1 2">JCM 30614</strain>
    </source>
</reference>